<proteinExistence type="predicted"/>
<keyword evidence="2" id="KW-0472">Membrane</keyword>
<dbReference type="EMBL" id="ML976675">
    <property type="protein sequence ID" value="KAF1974301.1"/>
    <property type="molecule type" value="Genomic_DNA"/>
</dbReference>
<feature type="compositionally biased region" description="Low complexity" evidence="1">
    <location>
        <begin position="177"/>
        <end position="192"/>
    </location>
</feature>
<dbReference type="Proteomes" id="UP000800036">
    <property type="component" value="Unassembled WGS sequence"/>
</dbReference>
<dbReference type="OrthoDB" id="3540210at2759"/>
<evidence type="ECO:0000256" key="1">
    <source>
        <dbReference type="SAM" id="MobiDB-lite"/>
    </source>
</evidence>
<keyword evidence="4" id="KW-1185">Reference proteome</keyword>
<feature type="transmembrane region" description="Helical" evidence="2">
    <location>
        <begin position="49"/>
        <end position="75"/>
    </location>
</feature>
<reference evidence="3" key="1">
    <citation type="journal article" date="2020" name="Stud. Mycol.">
        <title>101 Dothideomycetes genomes: a test case for predicting lifestyles and emergence of pathogens.</title>
        <authorList>
            <person name="Haridas S."/>
            <person name="Albert R."/>
            <person name="Binder M."/>
            <person name="Bloem J."/>
            <person name="Labutti K."/>
            <person name="Salamov A."/>
            <person name="Andreopoulos B."/>
            <person name="Baker S."/>
            <person name="Barry K."/>
            <person name="Bills G."/>
            <person name="Bluhm B."/>
            <person name="Cannon C."/>
            <person name="Castanera R."/>
            <person name="Culley D."/>
            <person name="Daum C."/>
            <person name="Ezra D."/>
            <person name="Gonzalez J."/>
            <person name="Henrissat B."/>
            <person name="Kuo A."/>
            <person name="Liang C."/>
            <person name="Lipzen A."/>
            <person name="Lutzoni F."/>
            <person name="Magnuson J."/>
            <person name="Mondo S."/>
            <person name="Nolan M."/>
            <person name="Ohm R."/>
            <person name="Pangilinan J."/>
            <person name="Park H.-J."/>
            <person name="Ramirez L."/>
            <person name="Alfaro M."/>
            <person name="Sun H."/>
            <person name="Tritt A."/>
            <person name="Yoshinaga Y."/>
            <person name="Zwiers L.-H."/>
            <person name="Turgeon B."/>
            <person name="Goodwin S."/>
            <person name="Spatafora J."/>
            <person name="Crous P."/>
            <person name="Grigoriev I."/>
        </authorList>
    </citation>
    <scope>NUCLEOTIDE SEQUENCE</scope>
    <source>
        <strain evidence="3">CBS 107.79</strain>
    </source>
</reference>
<feature type="region of interest" description="Disordered" evidence="1">
    <location>
        <begin position="163"/>
        <end position="199"/>
    </location>
</feature>
<evidence type="ECO:0000256" key="2">
    <source>
        <dbReference type="SAM" id="Phobius"/>
    </source>
</evidence>
<name>A0A6A5VAY3_9PLEO</name>
<evidence type="ECO:0000313" key="4">
    <source>
        <dbReference type="Proteomes" id="UP000800036"/>
    </source>
</evidence>
<accession>A0A6A5VAY3</accession>
<evidence type="ECO:0000313" key="3">
    <source>
        <dbReference type="EMBL" id="KAF1974301.1"/>
    </source>
</evidence>
<protein>
    <submittedName>
        <fullName evidence="3">Uncharacterized protein</fullName>
    </submittedName>
</protein>
<sequence length="199" mass="21903">MVSDYAIGYGAQTPSAQSYVRTDLTPGERQLCGVQRMIKSGGFVNVNVFGLSFIISFACLVMILNLLMVKFLVFLSKFRRALAPRIDRWVQDGVFQLQRRAYEGNRQGTWKLLNSEIPVTASQELLEELPLETHCPTYSGVDLLQTCESAGTELDTLSSQAIHEAATEPTDDNTSSEEYAAAENQNEADAAAIDPTSRA</sequence>
<keyword evidence="2" id="KW-0812">Transmembrane</keyword>
<gene>
    <name evidence="3" type="ORF">BU23DRAFT_113994</name>
</gene>
<dbReference type="AlphaFoldDB" id="A0A6A5VAY3"/>
<organism evidence="3 4">
    <name type="scientific">Bimuria novae-zelandiae CBS 107.79</name>
    <dbReference type="NCBI Taxonomy" id="1447943"/>
    <lineage>
        <taxon>Eukaryota</taxon>
        <taxon>Fungi</taxon>
        <taxon>Dikarya</taxon>
        <taxon>Ascomycota</taxon>
        <taxon>Pezizomycotina</taxon>
        <taxon>Dothideomycetes</taxon>
        <taxon>Pleosporomycetidae</taxon>
        <taxon>Pleosporales</taxon>
        <taxon>Massarineae</taxon>
        <taxon>Didymosphaeriaceae</taxon>
        <taxon>Bimuria</taxon>
    </lineage>
</organism>
<keyword evidence="2" id="KW-1133">Transmembrane helix</keyword>